<reference evidence="1 2" key="1">
    <citation type="submission" date="2020-10" db="EMBL/GenBank/DDBJ databases">
        <title>Janibacter indicus TT2 genome sequence.</title>
        <authorList>
            <person name="Lee K."/>
            <person name="Ganzorig M."/>
        </authorList>
    </citation>
    <scope>NUCLEOTIDE SEQUENCE [LARGE SCALE GENOMIC DNA]</scope>
    <source>
        <strain evidence="1 2">TT2</strain>
    </source>
</reference>
<dbReference type="RefSeq" id="WP_192911889.1">
    <property type="nucleotide sequence ID" value="NZ_CP062789.1"/>
</dbReference>
<dbReference type="EMBL" id="CP062789">
    <property type="protein sequence ID" value="QOK24015.1"/>
    <property type="molecule type" value="Genomic_DNA"/>
</dbReference>
<organism evidence="1 2">
    <name type="scientific">Janibacter indicus</name>
    <dbReference type="NCBI Taxonomy" id="857417"/>
    <lineage>
        <taxon>Bacteria</taxon>
        <taxon>Bacillati</taxon>
        <taxon>Actinomycetota</taxon>
        <taxon>Actinomycetes</taxon>
        <taxon>Micrococcales</taxon>
        <taxon>Intrasporangiaceae</taxon>
        <taxon>Janibacter</taxon>
    </lineage>
</organism>
<sequence>MSLYASCRDVAERLLGRDAAGDLAVEAIRPKAPRWHLTVADEVASRPVAVVARHHFDESGQPEGEWLVAAEFAEQVVDLLAHDDAAALVALVAQKITNPKKES</sequence>
<dbReference type="Proteomes" id="UP000593998">
    <property type="component" value="Chromosome"/>
</dbReference>
<evidence type="ECO:0000313" key="1">
    <source>
        <dbReference type="EMBL" id="QOK24015.1"/>
    </source>
</evidence>
<dbReference type="AlphaFoldDB" id="A0A7L9J4S9"/>
<accession>A0A7L9J4S9</accession>
<proteinExistence type="predicted"/>
<evidence type="ECO:0000313" key="2">
    <source>
        <dbReference type="Proteomes" id="UP000593998"/>
    </source>
</evidence>
<protein>
    <submittedName>
        <fullName evidence="1">Uncharacterized protein</fullName>
    </submittedName>
</protein>
<gene>
    <name evidence="1" type="ORF">IGS73_06485</name>
</gene>
<name>A0A7L9J4S9_9MICO</name>